<feature type="domain" description="Protein kinase" evidence="15">
    <location>
        <begin position="466"/>
        <end position="631"/>
    </location>
</feature>
<dbReference type="GO" id="GO:0004674">
    <property type="term" value="F:protein serine/threonine kinase activity"/>
    <property type="evidence" value="ECO:0007669"/>
    <property type="project" value="UniProtKB-KW"/>
</dbReference>
<dbReference type="Gene3D" id="2.90.10.10">
    <property type="entry name" value="Bulb-type lectin domain"/>
    <property type="match status" value="1"/>
</dbReference>
<dbReference type="InterPro" id="IPR000719">
    <property type="entry name" value="Prot_kinase_dom"/>
</dbReference>
<evidence type="ECO:0000256" key="6">
    <source>
        <dbReference type="ARBA" id="ARBA00022741"/>
    </source>
</evidence>
<dbReference type="PANTHER" id="PTHR47976:SF30">
    <property type="entry name" value="RECEPTOR-LIKE SERINE_THREONINE-PROTEIN KINASE"/>
    <property type="match status" value="1"/>
</dbReference>
<dbReference type="Gene3D" id="1.10.510.10">
    <property type="entry name" value="Transferase(Phosphotransferase) domain 1"/>
    <property type="match status" value="1"/>
</dbReference>
<evidence type="ECO:0000256" key="4">
    <source>
        <dbReference type="ARBA" id="ARBA00022679"/>
    </source>
</evidence>
<evidence type="ECO:0000313" key="18">
    <source>
        <dbReference type="EMBL" id="CAI9296501.1"/>
    </source>
</evidence>
<keyword evidence="13" id="KW-0472">Membrane</keyword>
<dbReference type="Pfam" id="PF08276">
    <property type="entry name" value="PAN_2"/>
    <property type="match status" value="1"/>
</dbReference>
<dbReference type="GO" id="GO:0005524">
    <property type="term" value="F:ATP binding"/>
    <property type="evidence" value="ECO:0007669"/>
    <property type="project" value="UniProtKB-UniRule"/>
</dbReference>
<dbReference type="InterPro" id="IPR008271">
    <property type="entry name" value="Ser/Thr_kinase_AS"/>
</dbReference>
<dbReference type="InterPro" id="IPR051343">
    <property type="entry name" value="G-type_lectin_kinases/EP1-like"/>
</dbReference>
<feature type="transmembrane region" description="Helical" evidence="13">
    <location>
        <begin position="432"/>
        <end position="452"/>
    </location>
</feature>
<evidence type="ECO:0000256" key="7">
    <source>
        <dbReference type="ARBA" id="ARBA00022777"/>
    </source>
</evidence>
<feature type="domain" description="Apple" evidence="17">
    <location>
        <begin position="332"/>
        <end position="418"/>
    </location>
</feature>
<evidence type="ECO:0000256" key="3">
    <source>
        <dbReference type="ARBA" id="ARBA00022536"/>
    </source>
</evidence>
<dbReference type="FunFam" id="3.30.200.20:FF:000178">
    <property type="entry name" value="serine/threonine-protein kinase PBS1-like"/>
    <property type="match status" value="1"/>
</dbReference>
<dbReference type="InterPro" id="IPR036426">
    <property type="entry name" value="Bulb-type_lectin_dom_sf"/>
</dbReference>
<keyword evidence="13" id="KW-0812">Transmembrane</keyword>
<keyword evidence="4" id="KW-0808">Transferase</keyword>
<dbReference type="PROSITE" id="PS00108">
    <property type="entry name" value="PROTEIN_KINASE_ST"/>
    <property type="match status" value="1"/>
</dbReference>
<dbReference type="FunFam" id="2.90.10.10:FF:000039">
    <property type="entry name" value="G-type lectin S-receptor-like serine/threonine-protein kinase SD2-5"/>
    <property type="match status" value="1"/>
</dbReference>
<dbReference type="AlphaFoldDB" id="A0AA36EH76"/>
<dbReference type="InterPro" id="IPR011009">
    <property type="entry name" value="Kinase-like_dom_sf"/>
</dbReference>
<dbReference type="EMBL" id="OX465084">
    <property type="protein sequence ID" value="CAI9296501.1"/>
    <property type="molecule type" value="Genomic_DNA"/>
</dbReference>
<evidence type="ECO:0000256" key="13">
    <source>
        <dbReference type="SAM" id="Phobius"/>
    </source>
</evidence>
<evidence type="ECO:0000256" key="5">
    <source>
        <dbReference type="ARBA" id="ARBA00022729"/>
    </source>
</evidence>
<dbReference type="SUPFAM" id="SSF56112">
    <property type="entry name" value="Protein kinase-like (PK-like)"/>
    <property type="match status" value="1"/>
</dbReference>
<dbReference type="InterPro" id="IPR001480">
    <property type="entry name" value="Bulb-type_lectin_dom"/>
</dbReference>
<gene>
    <name evidence="18" type="ORF">LSALG_LOCUS35364</name>
</gene>
<keyword evidence="6 12" id="KW-0547">Nucleotide-binding</keyword>
<comment type="catalytic activity">
    <reaction evidence="10">
        <text>L-threonyl-[protein] + ATP = O-phospho-L-threonyl-[protein] + ADP + H(+)</text>
        <dbReference type="Rhea" id="RHEA:46608"/>
        <dbReference type="Rhea" id="RHEA-COMP:11060"/>
        <dbReference type="Rhea" id="RHEA-COMP:11605"/>
        <dbReference type="ChEBI" id="CHEBI:15378"/>
        <dbReference type="ChEBI" id="CHEBI:30013"/>
        <dbReference type="ChEBI" id="CHEBI:30616"/>
        <dbReference type="ChEBI" id="CHEBI:61977"/>
        <dbReference type="ChEBI" id="CHEBI:456216"/>
        <dbReference type="EC" id="2.7.11.1"/>
    </reaction>
</comment>
<dbReference type="PANTHER" id="PTHR47976">
    <property type="entry name" value="G-TYPE LECTIN S-RECEPTOR-LIKE SERINE/THREONINE-PROTEIN KINASE SD2-5"/>
    <property type="match status" value="1"/>
</dbReference>
<keyword evidence="5 14" id="KW-0732">Signal</keyword>
<dbReference type="FunFam" id="1.10.510.10:FF:001023">
    <property type="entry name" value="Os07g0541700 protein"/>
    <property type="match status" value="1"/>
</dbReference>
<evidence type="ECO:0000256" key="2">
    <source>
        <dbReference type="ARBA" id="ARBA00022527"/>
    </source>
</evidence>
<keyword evidence="7" id="KW-0418">Kinase</keyword>
<dbReference type="SMART" id="SM00108">
    <property type="entry name" value="B_lectin"/>
    <property type="match status" value="1"/>
</dbReference>
<dbReference type="Pfam" id="PF00069">
    <property type="entry name" value="Pkinase"/>
    <property type="match status" value="1"/>
</dbReference>
<proteinExistence type="predicted"/>
<evidence type="ECO:0000256" key="11">
    <source>
        <dbReference type="ARBA" id="ARBA00048679"/>
    </source>
</evidence>
<dbReference type="Pfam" id="PF01453">
    <property type="entry name" value="B_lectin"/>
    <property type="match status" value="1"/>
</dbReference>
<dbReference type="CDD" id="cd00028">
    <property type="entry name" value="B_lectin"/>
    <property type="match status" value="1"/>
</dbReference>
<dbReference type="PROSITE" id="PS00107">
    <property type="entry name" value="PROTEIN_KINASE_ATP"/>
    <property type="match status" value="1"/>
</dbReference>
<feature type="signal peptide" evidence="14">
    <location>
        <begin position="1"/>
        <end position="22"/>
    </location>
</feature>
<dbReference type="EC" id="2.7.11.1" evidence="1"/>
<keyword evidence="9" id="KW-0325">Glycoprotein</keyword>
<reference evidence="18" key="1">
    <citation type="submission" date="2023-04" db="EMBL/GenBank/DDBJ databases">
        <authorList>
            <person name="Vijverberg K."/>
            <person name="Xiong W."/>
            <person name="Schranz E."/>
        </authorList>
    </citation>
    <scope>NUCLEOTIDE SEQUENCE</scope>
</reference>
<dbReference type="SMART" id="SM00220">
    <property type="entry name" value="S_TKc"/>
    <property type="match status" value="1"/>
</dbReference>
<protein>
    <recommendedName>
        <fullName evidence="1">non-specific serine/threonine protein kinase</fullName>
        <ecNumber evidence="1">2.7.11.1</ecNumber>
    </recommendedName>
</protein>
<dbReference type="Proteomes" id="UP001177003">
    <property type="component" value="Chromosome 8"/>
</dbReference>
<keyword evidence="19" id="KW-1185">Reference proteome</keyword>
<dbReference type="InterPro" id="IPR003609">
    <property type="entry name" value="Pan_app"/>
</dbReference>
<evidence type="ECO:0000259" key="16">
    <source>
        <dbReference type="PROSITE" id="PS50927"/>
    </source>
</evidence>
<evidence type="ECO:0000256" key="8">
    <source>
        <dbReference type="ARBA" id="ARBA00022840"/>
    </source>
</evidence>
<dbReference type="PROSITE" id="PS50948">
    <property type="entry name" value="PAN"/>
    <property type="match status" value="1"/>
</dbReference>
<comment type="catalytic activity">
    <reaction evidence="11">
        <text>L-seryl-[protein] + ATP = O-phospho-L-seryl-[protein] + ADP + H(+)</text>
        <dbReference type="Rhea" id="RHEA:17989"/>
        <dbReference type="Rhea" id="RHEA-COMP:9863"/>
        <dbReference type="Rhea" id="RHEA-COMP:11604"/>
        <dbReference type="ChEBI" id="CHEBI:15378"/>
        <dbReference type="ChEBI" id="CHEBI:29999"/>
        <dbReference type="ChEBI" id="CHEBI:30616"/>
        <dbReference type="ChEBI" id="CHEBI:83421"/>
        <dbReference type="ChEBI" id="CHEBI:456216"/>
        <dbReference type="EC" id="2.7.11.1"/>
    </reaction>
</comment>
<evidence type="ECO:0000256" key="14">
    <source>
        <dbReference type="SAM" id="SignalP"/>
    </source>
</evidence>
<keyword evidence="3" id="KW-0245">EGF-like domain</keyword>
<evidence type="ECO:0000259" key="17">
    <source>
        <dbReference type="PROSITE" id="PS50948"/>
    </source>
</evidence>
<accession>A0AA36EH76</accession>
<sequence length="631" mass="70049">MRAPWICSLFFGFFLIFSSISAQDGYIPTANLSTSWTNDESSIPFTNFVDGSRIRVILSGSKFMCGFFCKGMCTSYLFAIIIHRNDPMVIWSANRNNPVKEGATLNLTATGELMLKEVDGSSVWTTNTAGKSTSGMNLTGEGNLMLFDVQNLTVWQSFDHPTDCLVLQGQKLIPGVSPTNWAAQKDMYSLEVTAKGLIFYVGSNPPQVYYRILVDGLDQKSYLEFRDRSLCFANTSLNPNYCIVVISIPPAFTSDYIKLMSDGHLKSLQRGEMTNLPLGDLVDCSYPLVCGRNAICSADRQCSCPKSSSPYFRAVNDRQPNKGCSQITPLTCNATQNQQFIELANITYSTFTSEMKDVDVETCKQKCLKNCLCKAAVFKYGSNSSGDCYLPSELYTMTSLELDDEAPPQNMLVFIKVQNVGSTHSSKKKNKVATVVGSTIGSLLLLIVVVGIPIRFTYDDLVTATDNFSRKLGQGGFGSVFEGTLTDGSKVAVKYLQGTRHVEESFLAEVESVGSIHHVNLVQLRGFCVHRSERLLVYELVSKGSFDEWIYNENRKLVLEWTCRKKIILGIAKGLTYLHEECRQQIIHFDIKPQNILLDEDFNAKVSDFGLSTLVDKDQGQGLTRMRGTPG</sequence>
<dbReference type="PROSITE" id="PS50927">
    <property type="entry name" value="BULB_LECTIN"/>
    <property type="match status" value="1"/>
</dbReference>
<feature type="binding site" evidence="12">
    <location>
        <position position="494"/>
    </location>
    <ligand>
        <name>ATP</name>
        <dbReference type="ChEBI" id="CHEBI:30616"/>
    </ligand>
</feature>
<organism evidence="18 19">
    <name type="scientific">Lactuca saligna</name>
    <name type="common">Willowleaf lettuce</name>
    <dbReference type="NCBI Taxonomy" id="75948"/>
    <lineage>
        <taxon>Eukaryota</taxon>
        <taxon>Viridiplantae</taxon>
        <taxon>Streptophyta</taxon>
        <taxon>Embryophyta</taxon>
        <taxon>Tracheophyta</taxon>
        <taxon>Spermatophyta</taxon>
        <taxon>Magnoliopsida</taxon>
        <taxon>eudicotyledons</taxon>
        <taxon>Gunneridae</taxon>
        <taxon>Pentapetalae</taxon>
        <taxon>asterids</taxon>
        <taxon>campanulids</taxon>
        <taxon>Asterales</taxon>
        <taxon>Asteraceae</taxon>
        <taxon>Cichorioideae</taxon>
        <taxon>Cichorieae</taxon>
        <taxon>Lactucinae</taxon>
        <taxon>Lactuca</taxon>
    </lineage>
</organism>
<dbReference type="PROSITE" id="PS50011">
    <property type="entry name" value="PROTEIN_KINASE_DOM"/>
    <property type="match status" value="1"/>
</dbReference>
<feature type="domain" description="Bulb-type lectin" evidence="16">
    <location>
        <begin position="17"/>
        <end position="159"/>
    </location>
</feature>
<evidence type="ECO:0000259" key="15">
    <source>
        <dbReference type="PROSITE" id="PS50011"/>
    </source>
</evidence>
<evidence type="ECO:0000256" key="9">
    <source>
        <dbReference type="ARBA" id="ARBA00023180"/>
    </source>
</evidence>
<dbReference type="SUPFAM" id="SSF51110">
    <property type="entry name" value="alpha-D-mannose-specific plant lectins"/>
    <property type="match status" value="1"/>
</dbReference>
<keyword evidence="2" id="KW-0723">Serine/threonine-protein kinase</keyword>
<keyword evidence="8 12" id="KW-0067">ATP-binding</keyword>
<keyword evidence="13" id="KW-1133">Transmembrane helix</keyword>
<evidence type="ECO:0000256" key="12">
    <source>
        <dbReference type="PROSITE-ProRule" id="PRU10141"/>
    </source>
</evidence>
<evidence type="ECO:0000256" key="1">
    <source>
        <dbReference type="ARBA" id="ARBA00012513"/>
    </source>
</evidence>
<feature type="chain" id="PRO_5041349909" description="non-specific serine/threonine protein kinase" evidence="14">
    <location>
        <begin position="23"/>
        <end position="631"/>
    </location>
</feature>
<dbReference type="Gene3D" id="3.30.200.20">
    <property type="entry name" value="Phosphorylase Kinase, domain 1"/>
    <property type="match status" value="1"/>
</dbReference>
<dbReference type="InterPro" id="IPR017441">
    <property type="entry name" value="Protein_kinase_ATP_BS"/>
</dbReference>
<name>A0AA36EH76_LACSI</name>
<dbReference type="SMART" id="SM00473">
    <property type="entry name" value="PAN_AP"/>
    <property type="match status" value="1"/>
</dbReference>
<evidence type="ECO:0000313" key="19">
    <source>
        <dbReference type="Proteomes" id="UP001177003"/>
    </source>
</evidence>
<evidence type="ECO:0000256" key="10">
    <source>
        <dbReference type="ARBA" id="ARBA00047899"/>
    </source>
</evidence>